<accession>A0A1E4TAC5</accession>
<feature type="compositionally biased region" description="Basic residues" evidence="1">
    <location>
        <begin position="57"/>
        <end position="67"/>
    </location>
</feature>
<keyword evidence="2" id="KW-0472">Membrane</keyword>
<reference evidence="4" key="1">
    <citation type="submission" date="2016-02" db="EMBL/GenBank/DDBJ databases">
        <title>Comparative genomics of biotechnologically important yeasts.</title>
        <authorList>
            <consortium name="DOE Joint Genome Institute"/>
            <person name="Riley R."/>
            <person name="Haridas S."/>
            <person name="Wolfe K.H."/>
            <person name="Lopes M.R."/>
            <person name="Hittinger C.T."/>
            <person name="Goker M."/>
            <person name="Salamov A."/>
            <person name="Wisecaver J."/>
            <person name="Long T.M."/>
            <person name="Aerts A.L."/>
            <person name="Barry K."/>
            <person name="Choi C."/>
            <person name="Clum A."/>
            <person name="Coughlan A.Y."/>
            <person name="Deshpande S."/>
            <person name="Douglass A.P."/>
            <person name="Hanson S.J."/>
            <person name="Klenk H.-P."/>
            <person name="Labutti K."/>
            <person name="Lapidus A."/>
            <person name="Lindquist E."/>
            <person name="Lipzen A."/>
            <person name="Meier-Kolthoff J.P."/>
            <person name="Ohm R.A."/>
            <person name="Otillar R.P."/>
            <person name="Pangilinan J."/>
            <person name="Peng Y."/>
            <person name="Rokas A."/>
            <person name="Rosa C.A."/>
            <person name="Scheuner C."/>
            <person name="Sibirny A.A."/>
            <person name="Slot J.C."/>
            <person name="Stielow J.B."/>
            <person name="Sun H."/>
            <person name="Kurtzman C.P."/>
            <person name="Blackwell M."/>
            <person name="Jeffries T.W."/>
            <person name="Grigoriev I.V."/>
        </authorList>
    </citation>
    <scope>NUCLEOTIDE SEQUENCE [LARGE SCALE GENOMIC DNA]</scope>
    <source>
        <strain evidence="4">NRRL Y-17796</strain>
    </source>
</reference>
<keyword evidence="4" id="KW-1185">Reference proteome</keyword>
<sequence length="199" mass="21388">MERARHRRNLKVAGFGAVVGAAIVATSLAALAYSGYKLWTAKSGDQQPSSDSDKPQPKPKPKRASSLKKKAIVVVNPTANDSGDLDALLDSVIRDKNLVIVFKSVKPESTPEPGSAAASIDSTGSATPDMFRLYSPLVHSLSQIIPCDSYEGMTHVIRHLGPEFDAVLIPKDLTDLYDSVQPFVKSLSYISTDTVTSLF</sequence>
<evidence type="ECO:0000313" key="4">
    <source>
        <dbReference type="Proteomes" id="UP000095023"/>
    </source>
</evidence>
<evidence type="ECO:0008006" key="5">
    <source>
        <dbReference type="Google" id="ProtNLM"/>
    </source>
</evidence>
<gene>
    <name evidence="3" type="ORF">CANCADRAFT_45223</name>
</gene>
<evidence type="ECO:0000313" key="3">
    <source>
        <dbReference type="EMBL" id="ODV88727.1"/>
    </source>
</evidence>
<dbReference type="AlphaFoldDB" id="A0A1E4TAC5"/>
<keyword evidence="2" id="KW-0812">Transmembrane</keyword>
<evidence type="ECO:0000256" key="1">
    <source>
        <dbReference type="SAM" id="MobiDB-lite"/>
    </source>
</evidence>
<proteinExistence type="predicted"/>
<keyword evidence="2" id="KW-1133">Transmembrane helix</keyword>
<organism evidence="3 4">
    <name type="scientific">Tortispora caseinolytica NRRL Y-17796</name>
    <dbReference type="NCBI Taxonomy" id="767744"/>
    <lineage>
        <taxon>Eukaryota</taxon>
        <taxon>Fungi</taxon>
        <taxon>Dikarya</taxon>
        <taxon>Ascomycota</taxon>
        <taxon>Saccharomycotina</taxon>
        <taxon>Trigonopsidomycetes</taxon>
        <taxon>Trigonopsidales</taxon>
        <taxon>Trigonopsidaceae</taxon>
        <taxon>Tortispora</taxon>
    </lineage>
</organism>
<feature type="region of interest" description="Disordered" evidence="1">
    <location>
        <begin position="42"/>
        <end position="67"/>
    </location>
</feature>
<protein>
    <recommendedName>
        <fullName evidence="5">Peroxisome assembly protein 22</fullName>
    </recommendedName>
</protein>
<feature type="transmembrane region" description="Helical" evidence="2">
    <location>
        <begin position="12"/>
        <end position="33"/>
    </location>
</feature>
<evidence type="ECO:0000256" key="2">
    <source>
        <dbReference type="SAM" id="Phobius"/>
    </source>
</evidence>
<dbReference type="EMBL" id="KV453843">
    <property type="protein sequence ID" value="ODV88727.1"/>
    <property type="molecule type" value="Genomic_DNA"/>
</dbReference>
<name>A0A1E4TAC5_9ASCO</name>
<dbReference type="Proteomes" id="UP000095023">
    <property type="component" value="Unassembled WGS sequence"/>
</dbReference>